<protein>
    <recommendedName>
        <fullName evidence="1">2EXR domain-containing protein</fullName>
    </recommendedName>
</protein>
<comment type="caution">
    <text evidence="2">The sequence shown here is derived from an EMBL/GenBank/DDBJ whole genome shotgun (WGS) entry which is preliminary data.</text>
</comment>
<dbReference type="STRING" id="857340.A0A086TAV7"/>
<organism evidence="2 3">
    <name type="scientific">Hapsidospora chrysogenum (strain ATCC 11550 / CBS 779.69 / DSM 880 / IAM 14645 / JCM 23072 / IMI 49137)</name>
    <name type="common">Acremonium chrysogenum</name>
    <dbReference type="NCBI Taxonomy" id="857340"/>
    <lineage>
        <taxon>Eukaryota</taxon>
        <taxon>Fungi</taxon>
        <taxon>Dikarya</taxon>
        <taxon>Ascomycota</taxon>
        <taxon>Pezizomycotina</taxon>
        <taxon>Sordariomycetes</taxon>
        <taxon>Hypocreomycetidae</taxon>
        <taxon>Hypocreales</taxon>
        <taxon>Bionectriaceae</taxon>
        <taxon>Hapsidospora</taxon>
    </lineage>
</organism>
<dbReference type="InterPro" id="IPR045518">
    <property type="entry name" value="2EXR"/>
</dbReference>
<name>A0A086TAV7_HAPC1</name>
<gene>
    <name evidence="2" type="ORF">ACRE_025810</name>
</gene>
<proteinExistence type="predicted"/>
<evidence type="ECO:0000259" key="1">
    <source>
        <dbReference type="Pfam" id="PF20150"/>
    </source>
</evidence>
<reference evidence="3" key="1">
    <citation type="journal article" date="2014" name="Genome Announc.">
        <title>Genome sequence and annotation of Acremonium chrysogenum, producer of the beta-lactam antibiotic cephalosporin C.</title>
        <authorList>
            <person name="Terfehr D."/>
            <person name="Dahlmann T.A."/>
            <person name="Specht T."/>
            <person name="Zadra I."/>
            <person name="Kuernsteiner H."/>
            <person name="Kueck U."/>
        </authorList>
    </citation>
    <scope>NUCLEOTIDE SEQUENCE [LARGE SCALE GENOMIC DNA]</scope>
    <source>
        <strain evidence="3">ATCC 11550 / CBS 779.69 / DSM 880 / IAM 14645 / JCM 23072 / IMI 49137</strain>
    </source>
</reference>
<sequence length="387" mass="44264">MPPQEHQAIYNLNLREAAPEANFPRFTHLPQEIRREIWRNSLQGHRLIRVFLEPDSTHSHPEVSSCYRASVYGHRVYSKLLRVSSEARQTALSFYNIHIPCKLLGRAESPHLSPIYLNAAYDFLHITPSGPARETFVGFLSDLRKHDVRGVGLLNLAIGLNDLKSCDLLDLRPAHLEAPEQKVLVETLSQLREVFWVTTPTIGRANAGALGSVRGIGIRFNAAFPIMTGVPRFERLPKDPRPVDEDLRRLVCGGPDPRELIRAWYRLLEIWDIRHPDPVQYRFLLSLSSAQFPDQGPIMSLEDARARLQKESECWKKKLDTLQRFHKGRTFKWEPSATVGAAFGFWLFPVDTDTKTPLGLSEDVEDKYNQILDVRSHWPELALSDLQ</sequence>
<dbReference type="PANTHER" id="PTHR35910">
    <property type="entry name" value="2EXR DOMAIN-CONTAINING PROTEIN"/>
    <property type="match status" value="1"/>
</dbReference>
<keyword evidence="3" id="KW-1185">Reference proteome</keyword>
<dbReference type="Pfam" id="PF20150">
    <property type="entry name" value="2EXR"/>
    <property type="match status" value="1"/>
</dbReference>
<dbReference type="Proteomes" id="UP000029964">
    <property type="component" value="Unassembled WGS sequence"/>
</dbReference>
<dbReference type="AlphaFoldDB" id="A0A086TAV7"/>
<evidence type="ECO:0000313" key="3">
    <source>
        <dbReference type="Proteomes" id="UP000029964"/>
    </source>
</evidence>
<dbReference type="HOGENOM" id="CLU_045008_0_0_1"/>
<dbReference type="PANTHER" id="PTHR35910:SF1">
    <property type="entry name" value="2EXR DOMAIN-CONTAINING PROTEIN"/>
    <property type="match status" value="1"/>
</dbReference>
<evidence type="ECO:0000313" key="2">
    <source>
        <dbReference type="EMBL" id="KFH46489.1"/>
    </source>
</evidence>
<accession>A0A086TAV7</accession>
<feature type="domain" description="2EXR" evidence="1">
    <location>
        <begin position="23"/>
        <end position="124"/>
    </location>
</feature>
<dbReference type="EMBL" id="JPKY01000018">
    <property type="protein sequence ID" value="KFH46489.1"/>
    <property type="molecule type" value="Genomic_DNA"/>
</dbReference>
<dbReference type="OrthoDB" id="3469466at2759"/>